<accession>A0A174IW96</accession>
<evidence type="ECO:0000313" key="4">
    <source>
        <dbReference type="EMBL" id="CUO89150.1"/>
    </source>
</evidence>
<dbReference type="AlphaFoldDB" id="A0A174IW96"/>
<dbReference type="GO" id="GO:0016020">
    <property type="term" value="C:membrane"/>
    <property type="evidence" value="ECO:0007669"/>
    <property type="project" value="InterPro"/>
</dbReference>
<dbReference type="PROSITE" id="PS51257">
    <property type="entry name" value="PROKAR_LIPOPROTEIN"/>
    <property type="match status" value="1"/>
</dbReference>
<dbReference type="Pfam" id="PF04205">
    <property type="entry name" value="FMN_bind"/>
    <property type="match status" value="1"/>
</dbReference>
<feature type="region of interest" description="Disordered" evidence="1">
    <location>
        <begin position="57"/>
        <end position="81"/>
    </location>
</feature>
<dbReference type="Gene3D" id="3.90.1010.20">
    <property type="match status" value="1"/>
</dbReference>
<evidence type="ECO:0000256" key="2">
    <source>
        <dbReference type="SAM" id="SignalP"/>
    </source>
</evidence>
<dbReference type="Proteomes" id="UP000095594">
    <property type="component" value="Unassembled WGS sequence"/>
</dbReference>
<organism evidence="4 5">
    <name type="scientific">Clostridium disporicum</name>
    <dbReference type="NCBI Taxonomy" id="84024"/>
    <lineage>
        <taxon>Bacteria</taxon>
        <taxon>Bacillati</taxon>
        <taxon>Bacillota</taxon>
        <taxon>Clostridia</taxon>
        <taxon>Eubacteriales</taxon>
        <taxon>Clostridiaceae</taxon>
        <taxon>Clostridium</taxon>
    </lineage>
</organism>
<dbReference type="EMBL" id="CYZX01000018">
    <property type="protein sequence ID" value="CUO89150.1"/>
    <property type="molecule type" value="Genomic_DNA"/>
</dbReference>
<evidence type="ECO:0000256" key="1">
    <source>
        <dbReference type="SAM" id="MobiDB-lite"/>
    </source>
</evidence>
<dbReference type="OrthoDB" id="384237at2"/>
<evidence type="ECO:0000313" key="5">
    <source>
        <dbReference type="Proteomes" id="UP000095594"/>
    </source>
</evidence>
<dbReference type="GO" id="GO:0010181">
    <property type="term" value="F:FMN binding"/>
    <property type="evidence" value="ECO:0007669"/>
    <property type="project" value="InterPro"/>
</dbReference>
<sequence length="138" mass="14510">MKKKVIAVVLLASMTLTGCGSKAFTGEKVGEVPGGFGGTTKATVKFEEGKPVSVELDNVEDNGSSKAEASEAGTYDMNNAPGKKWHEQVDLLEEAIVSNEFDLSKLNVTDGKTDAVSGVTISVQEFVDAVQNALEQAK</sequence>
<feature type="domain" description="FMN-binding" evidence="3">
    <location>
        <begin position="35"/>
        <end position="135"/>
    </location>
</feature>
<feature type="chain" id="PRO_5039121593" evidence="2">
    <location>
        <begin position="23"/>
        <end position="138"/>
    </location>
</feature>
<gene>
    <name evidence="4" type="ORF">ERS852471_02548</name>
</gene>
<evidence type="ECO:0000259" key="3">
    <source>
        <dbReference type="Pfam" id="PF04205"/>
    </source>
</evidence>
<dbReference type="InterPro" id="IPR007329">
    <property type="entry name" value="FMN-bd"/>
</dbReference>
<dbReference type="RefSeq" id="WP_070205695.1">
    <property type="nucleotide sequence ID" value="NZ_CABIXQ010000018.1"/>
</dbReference>
<reference evidence="4 5" key="1">
    <citation type="submission" date="2015-09" db="EMBL/GenBank/DDBJ databases">
        <authorList>
            <consortium name="Pathogen Informatics"/>
        </authorList>
    </citation>
    <scope>NUCLEOTIDE SEQUENCE [LARGE SCALE GENOMIC DNA]</scope>
    <source>
        <strain evidence="4 5">2789STDY5834856</strain>
    </source>
</reference>
<name>A0A174IW96_9CLOT</name>
<keyword evidence="2" id="KW-0732">Signal</keyword>
<protein>
    <submittedName>
        <fullName evidence="4">FMN-binding domain-containing protein</fullName>
    </submittedName>
</protein>
<proteinExistence type="predicted"/>
<feature type="signal peptide" evidence="2">
    <location>
        <begin position="1"/>
        <end position="22"/>
    </location>
</feature>